<dbReference type="InterPro" id="IPR018641">
    <property type="entry name" value="Trfase_1_rSAM/seldom-assoc"/>
</dbReference>
<dbReference type="Pfam" id="PF09837">
    <property type="entry name" value="DUF2064"/>
    <property type="match status" value="1"/>
</dbReference>
<dbReference type="EMBL" id="FNES01000007">
    <property type="protein sequence ID" value="SDJ74010.1"/>
    <property type="molecule type" value="Genomic_DNA"/>
</dbReference>
<organism evidence="1 2">
    <name type="scientific">Billgrantia gudaonensis</name>
    <dbReference type="NCBI Taxonomy" id="376427"/>
    <lineage>
        <taxon>Bacteria</taxon>
        <taxon>Pseudomonadati</taxon>
        <taxon>Pseudomonadota</taxon>
        <taxon>Gammaproteobacteria</taxon>
        <taxon>Oceanospirillales</taxon>
        <taxon>Halomonadaceae</taxon>
        <taxon>Billgrantia</taxon>
    </lineage>
</organism>
<name>A0A1G8W8Z5_9GAMM</name>
<dbReference type="Gene3D" id="3.90.550.10">
    <property type="entry name" value="Spore Coat Polysaccharide Biosynthesis Protein SpsA, Chain A"/>
    <property type="match status" value="1"/>
</dbReference>
<dbReference type="PANTHER" id="PTHR36529:SF1">
    <property type="entry name" value="GLYCOSYLTRANSFERASE"/>
    <property type="match status" value="1"/>
</dbReference>
<evidence type="ECO:0000313" key="1">
    <source>
        <dbReference type="EMBL" id="SDJ74010.1"/>
    </source>
</evidence>
<proteinExistence type="predicted"/>
<dbReference type="PANTHER" id="PTHR36529">
    <property type="entry name" value="SLL1095 PROTEIN"/>
    <property type="match status" value="1"/>
</dbReference>
<evidence type="ECO:0000313" key="2">
    <source>
        <dbReference type="Proteomes" id="UP000198525"/>
    </source>
</evidence>
<sequence length="214" mass="23484">MSADRGPFPLAILAKAPLPGRVKTRLIPSMDAEAAAGLHERLLRHTLEQALQATPAPCITLWTALNHAHPLFHELVSRHGIARKAQPEGDLGQRMHHALAAISGPGLIVGSDCPVLTPTLLRSCWQALATADVVCLPAEDGGYALIGARRAEPRLFDGIDWGTDRVMAQTRQRIETLGWRLACPAMVWDVDRPEDVERWQREERLAEEPRGPAC</sequence>
<dbReference type="Proteomes" id="UP000198525">
    <property type="component" value="Unassembled WGS sequence"/>
</dbReference>
<protein>
    <recommendedName>
        <fullName evidence="3">Glycosyltransferase</fullName>
    </recommendedName>
</protein>
<dbReference type="STRING" id="376427.SAMN04487954_107174"/>
<dbReference type="RefSeq" id="WP_089685876.1">
    <property type="nucleotide sequence ID" value="NZ_FNES01000007.1"/>
</dbReference>
<reference evidence="1 2" key="1">
    <citation type="submission" date="2016-10" db="EMBL/GenBank/DDBJ databases">
        <authorList>
            <person name="de Groot N.N."/>
        </authorList>
    </citation>
    <scope>NUCLEOTIDE SEQUENCE [LARGE SCALE GENOMIC DNA]</scope>
    <source>
        <strain evidence="1 2">CGMCC 1.6133</strain>
    </source>
</reference>
<dbReference type="NCBIfam" id="TIGR04282">
    <property type="entry name" value="glyco_like_cofC"/>
    <property type="match status" value="1"/>
</dbReference>
<gene>
    <name evidence="1" type="ORF">SAMN04487954_107174</name>
</gene>
<dbReference type="OrthoDB" id="9798250at2"/>
<evidence type="ECO:0008006" key="3">
    <source>
        <dbReference type="Google" id="ProtNLM"/>
    </source>
</evidence>
<accession>A0A1G8W8Z5</accession>
<dbReference type="SUPFAM" id="SSF53448">
    <property type="entry name" value="Nucleotide-diphospho-sugar transferases"/>
    <property type="match status" value="1"/>
</dbReference>
<keyword evidence="2" id="KW-1185">Reference proteome</keyword>
<dbReference type="InterPro" id="IPR029044">
    <property type="entry name" value="Nucleotide-diphossugar_trans"/>
</dbReference>
<dbReference type="AlphaFoldDB" id="A0A1G8W8Z5"/>